<dbReference type="EMBL" id="JASZZN010000005">
    <property type="protein sequence ID" value="MDM4015493.1"/>
    <property type="molecule type" value="Genomic_DNA"/>
</dbReference>
<proteinExistence type="predicted"/>
<comment type="caution">
    <text evidence="6">The sequence shown here is derived from an EMBL/GenBank/DDBJ whole genome shotgun (WGS) entry which is preliminary data.</text>
</comment>
<protein>
    <submittedName>
        <fullName evidence="6">CvpA family protein</fullName>
    </submittedName>
</protein>
<keyword evidence="2 5" id="KW-0812">Transmembrane</keyword>
<evidence type="ECO:0000256" key="5">
    <source>
        <dbReference type="SAM" id="Phobius"/>
    </source>
</evidence>
<feature type="transmembrane region" description="Helical" evidence="5">
    <location>
        <begin position="126"/>
        <end position="153"/>
    </location>
</feature>
<evidence type="ECO:0000256" key="1">
    <source>
        <dbReference type="ARBA" id="ARBA00004141"/>
    </source>
</evidence>
<dbReference type="Pfam" id="PF02674">
    <property type="entry name" value="Colicin_V"/>
    <property type="match status" value="1"/>
</dbReference>
<feature type="transmembrane region" description="Helical" evidence="5">
    <location>
        <begin position="91"/>
        <end position="114"/>
    </location>
</feature>
<evidence type="ECO:0000256" key="3">
    <source>
        <dbReference type="ARBA" id="ARBA00022989"/>
    </source>
</evidence>
<dbReference type="Proteomes" id="UP001239462">
    <property type="component" value="Unassembled WGS sequence"/>
</dbReference>
<evidence type="ECO:0000256" key="2">
    <source>
        <dbReference type="ARBA" id="ARBA00022692"/>
    </source>
</evidence>
<organism evidence="6 7">
    <name type="scientific">Roseiconus lacunae</name>
    <dbReference type="NCBI Taxonomy" id="2605694"/>
    <lineage>
        <taxon>Bacteria</taxon>
        <taxon>Pseudomonadati</taxon>
        <taxon>Planctomycetota</taxon>
        <taxon>Planctomycetia</taxon>
        <taxon>Pirellulales</taxon>
        <taxon>Pirellulaceae</taxon>
        <taxon>Roseiconus</taxon>
    </lineage>
</organism>
<dbReference type="RefSeq" id="WP_289162989.1">
    <property type="nucleotide sequence ID" value="NZ_JASZZN010000005.1"/>
</dbReference>
<keyword evidence="3 5" id="KW-1133">Transmembrane helix</keyword>
<reference evidence="6 7" key="1">
    <citation type="submission" date="2023-06" db="EMBL/GenBank/DDBJ databases">
        <title>Roseiconus lacunae JC819 isolated from Gulf of Mannar region, Tamil Nadu.</title>
        <authorList>
            <person name="Pk S."/>
            <person name="Ch S."/>
            <person name="Ch V.R."/>
        </authorList>
    </citation>
    <scope>NUCLEOTIDE SEQUENCE [LARGE SCALE GENOMIC DNA]</scope>
    <source>
        <strain evidence="6 7">JC819</strain>
    </source>
</reference>
<keyword evidence="7" id="KW-1185">Reference proteome</keyword>
<name>A0ABT7PG77_9BACT</name>
<evidence type="ECO:0000313" key="6">
    <source>
        <dbReference type="EMBL" id="MDM4015493.1"/>
    </source>
</evidence>
<comment type="subcellular location">
    <subcellularLocation>
        <location evidence="1">Membrane</location>
        <topology evidence="1">Multi-pass membrane protein</topology>
    </subcellularLocation>
</comment>
<evidence type="ECO:0000256" key="4">
    <source>
        <dbReference type="ARBA" id="ARBA00023136"/>
    </source>
</evidence>
<dbReference type="InterPro" id="IPR003825">
    <property type="entry name" value="Colicin-V_CvpA"/>
</dbReference>
<feature type="transmembrane region" description="Helical" evidence="5">
    <location>
        <begin position="26"/>
        <end position="43"/>
    </location>
</feature>
<sequence>MNPWLLILVTLGTATGAFLFFRQGDPVAAIGLVGITVTAMIAFKMGIVGILSSLLGIAAAIYLAPSAASFLEPYGNEYFQTTGLANRFLCIAVAGVLISMVVSMLGTAVLGGSISHRSRLAHANHYGGFVLGAAEGVVLVWLVLGGLLSMQLWQRGVEMEHNAIAQSIDQWASRTRQSVLGPIVRDYNPFERIEPLAQTQKFPVAVRELTAPGGVDRLLADPQIRALGNDPAVSNAIKAIRSDPKLAEVIHGGQPVGRDELLHLMNSPSVMQLADNPEFRAQVQRVIESRLNASDPFAPAVPGLPSAAHR</sequence>
<feature type="transmembrane region" description="Helical" evidence="5">
    <location>
        <begin position="50"/>
        <end position="71"/>
    </location>
</feature>
<keyword evidence="4 5" id="KW-0472">Membrane</keyword>
<evidence type="ECO:0000313" key="7">
    <source>
        <dbReference type="Proteomes" id="UP001239462"/>
    </source>
</evidence>
<gene>
    <name evidence="6" type="ORF">QTN89_08645</name>
</gene>
<accession>A0ABT7PG77</accession>